<evidence type="ECO:0000256" key="1">
    <source>
        <dbReference type="SAM" id="SignalP"/>
    </source>
</evidence>
<dbReference type="PROSITE" id="PS51257">
    <property type="entry name" value="PROKAR_LIPOPROTEIN"/>
    <property type="match status" value="1"/>
</dbReference>
<name>A0A6L8MTU8_9BURK</name>
<feature type="signal peptide" evidence="1">
    <location>
        <begin position="1"/>
        <end position="25"/>
    </location>
</feature>
<evidence type="ECO:0000313" key="3">
    <source>
        <dbReference type="Proteomes" id="UP000474565"/>
    </source>
</evidence>
<dbReference type="RefSeq" id="WP_161021765.1">
    <property type="nucleotide sequence ID" value="NZ_WWCP01000073.1"/>
</dbReference>
<keyword evidence="1" id="KW-0732">Signal</keyword>
<accession>A0A6L8MTU8</accession>
<dbReference type="AlphaFoldDB" id="A0A6L8MTU8"/>
<feature type="chain" id="PRO_5026715021" evidence="1">
    <location>
        <begin position="26"/>
        <end position="302"/>
    </location>
</feature>
<organism evidence="2 3">
    <name type="scientific">Duganella lactea</name>
    <dbReference type="NCBI Taxonomy" id="2692173"/>
    <lineage>
        <taxon>Bacteria</taxon>
        <taxon>Pseudomonadati</taxon>
        <taxon>Pseudomonadota</taxon>
        <taxon>Betaproteobacteria</taxon>
        <taxon>Burkholderiales</taxon>
        <taxon>Oxalobacteraceae</taxon>
        <taxon>Telluria group</taxon>
        <taxon>Duganella</taxon>
    </lineage>
</organism>
<evidence type="ECO:0000313" key="2">
    <source>
        <dbReference type="EMBL" id="MYM85477.1"/>
    </source>
</evidence>
<sequence>MNKLCVTLVAAGCGCGCGCSGGALAAEPPVPAVEPRADAAVLFAATDRQAALAEALGGAAPQVRFGVLPAPAIEPLTPLTPFEPLAPLPQPLDGRGKRYLSSAEFEQKMGRGTGIVSVGLLRESGGAPGMQQSMSMLLSTRPTTRFTALSLGYALSPRAALMAMASYGKSDGIGNPDSLLAQVSAVRTLAYSAGYVRRQLWADNDRLALTWSMPAKVRAAAGAGVVAAADLGGVNAAALGAARLNLRPTASERDLEFSYTRLYGRDGRHGRLTGALMWRVNPGHDANARPDLLTGVRYSYGF</sequence>
<gene>
    <name evidence="2" type="ORF">GTP44_26560</name>
</gene>
<dbReference type="Proteomes" id="UP000474565">
    <property type="component" value="Unassembled WGS sequence"/>
</dbReference>
<reference evidence="2 3" key="1">
    <citation type="submission" date="2019-12" db="EMBL/GenBank/DDBJ databases">
        <title>Novel species isolated from a subtropical stream in China.</title>
        <authorList>
            <person name="Lu H."/>
        </authorList>
    </citation>
    <scope>NUCLEOTIDE SEQUENCE [LARGE SCALE GENOMIC DNA]</scope>
    <source>
        <strain evidence="2 3">FT50W</strain>
    </source>
</reference>
<protein>
    <submittedName>
        <fullName evidence="2">Uncharacterized protein</fullName>
    </submittedName>
</protein>
<proteinExistence type="predicted"/>
<comment type="caution">
    <text evidence="2">The sequence shown here is derived from an EMBL/GenBank/DDBJ whole genome shotgun (WGS) entry which is preliminary data.</text>
</comment>
<dbReference type="EMBL" id="WWCP01000073">
    <property type="protein sequence ID" value="MYM85477.1"/>
    <property type="molecule type" value="Genomic_DNA"/>
</dbReference>